<dbReference type="CDD" id="cd00202">
    <property type="entry name" value="ZnF_GATA"/>
    <property type="match status" value="1"/>
</dbReference>
<evidence type="ECO:0000256" key="9">
    <source>
        <dbReference type="SAM" id="MobiDB-lite"/>
    </source>
</evidence>
<sequence length="169" mass="18639">MVPISGGARTRVVAGRRTKAEKHREEIMAEAGEDSSRACSDCRTKNTPLWRSGPAGPRSLCNACGIRYRKRRKSDSNGREGRNPASWSRANGGSSASDAAALNAEEMKRRQREKQEKLLLVLLEHRKQDKIRRRRGWSRASSAGGADSKEVMEAALLLLSLSSDMSVQC</sequence>
<dbReference type="PANTHER" id="PTHR47172:SF1">
    <property type="entry name" value="GATA TRANSCRIPTION FACTOR 15"/>
    <property type="match status" value="1"/>
</dbReference>
<keyword evidence="4" id="KW-0805">Transcription regulation</keyword>
<accession>A0A2I0B9V8</accession>
<dbReference type="EMBL" id="KZ451903">
    <property type="protein sequence ID" value="PKA64580.1"/>
    <property type="molecule type" value="Genomic_DNA"/>
</dbReference>
<evidence type="ECO:0000256" key="7">
    <source>
        <dbReference type="ARBA" id="ARBA00037539"/>
    </source>
</evidence>
<dbReference type="AlphaFoldDB" id="A0A2I0B9V8"/>
<feature type="compositionally biased region" description="Low complexity" evidence="9">
    <location>
        <begin position="1"/>
        <end position="13"/>
    </location>
</feature>
<dbReference type="InterPro" id="IPR000679">
    <property type="entry name" value="Znf_GATA"/>
</dbReference>
<dbReference type="GO" id="GO:0008270">
    <property type="term" value="F:zinc ion binding"/>
    <property type="evidence" value="ECO:0007669"/>
    <property type="project" value="UniProtKB-KW"/>
</dbReference>
<feature type="domain" description="GATA-type" evidence="10">
    <location>
        <begin position="33"/>
        <end position="69"/>
    </location>
</feature>
<dbReference type="SUPFAM" id="SSF57716">
    <property type="entry name" value="Glucocorticoid receptor-like (DNA-binding domain)"/>
    <property type="match status" value="1"/>
</dbReference>
<evidence type="ECO:0000256" key="8">
    <source>
        <dbReference type="PROSITE-ProRule" id="PRU00094"/>
    </source>
</evidence>
<dbReference type="PANTHER" id="PTHR47172">
    <property type="entry name" value="OS01G0976800 PROTEIN"/>
    <property type="match status" value="1"/>
</dbReference>
<evidence type="ECO:0000313" key="11">
    <source>
        <dbReference type="EMBL" id="PKA64580.1"/>
    </source>
</evidence>
<dbReference type="Gene3D" id="3.30.50.10">
    <property type="entry name" value="Erythroid Transcription Factor GATA-1, subunit A"/>
    <property type="match status" value="1"/>
</dbReference>
<feature type="compositionally biased region" description="Low complexity" evidence="9">
    <location>
        <begin position="88"/>
        <end position="104"/>
    </location>
</feature>
<dbReference type="PROSITE" id="PS00344">
    <property type="entry name" value="GATA_ZN_FINGER_1"/>
    <property type="match status" value="1"/>
</dbReference>
<proteinExistence type="inferred from homology"/>
<keyword evidence="5" id="KW-0804">Transcription</keyword>
<evidence type="ECO:0000256" key="4">
    <source>
        <dbReference type="ARBA" id="ARBA00023015"/>
    </source>
</evidence>
<evidence type="ECO:0000259" key="10">
    <source>
        <dbReference type="PROSITE" id="PS50114"/>
    </source>
</evidence>
<evidence type="ECO:0000256" key="5">
    <source>
        <dbReference type="ARBA" id="ARBA00023163"/>
    </source>
</evidence>
<feature type="compositionally biased region" description="Basic and acidic residues" evidence="9">
    <location>
        <begin position="34"/>
        <end position="44"/>
    </location>
</feature>
<dbReference type="Pfam" id="PF00320">
    <property type="entry name" value="GATA"/>
    <property type="match status" value="1"/>
</dbReference>
<name>A0A2I0B9V8_9ASPA</name>
<evidence type="ECO:0000256" key="1">
    <source>
        <dbReference type="ARBA" id="ARBA00022723"/>
    </source>
</evidence>
<dbReference type="STRING" id="1088818.A0A2I0B9V8"/>
<organism evidence="11 12">
    <name type="scientific">Apostasia shenzhenica</name>
    <dbReference type="NCBI Taxonomy" id="1088818"/>
    <lineage>
        <taxon>Eukaryota</taxon>
        <taxon>Viridiplantae</taxon>
        <taxon>Streptophyta</taxon>
        <taxon>Embryophyta</taxon>
        <taxon>Tracheophyta</taxon>
        <taxon>Spermatophyta</taxon>
        <taxon>Magnoliopsida</taxon>
        <taxon>Liliopsida</taxon>
        <taxon>Asparagales</taxon>
        <taxon>Orchidaceae</taxon>
        <taxon>Apostasioideae</taxon>
        <taxon>Apostasia</taxon>
    </lineage>
</organism>
<dbReference type="GO" id="GO:0043565">
    <property type="term" value="F:sequence-specific DNA binding"/>
    <property type="evidence" value="ECO:0007669"/>
    <property type="project" value="InterPro"/>
</dbReference>
<evidence type="ECO:0000256" key="6">
    <source>
        <dbReference type="ARBA" id="ARBA00024019"/>
    </source>
</evidence>
<keyword evidence="12" id="KW-1185">Reference proteome</keyword>
<keyword evidence="1" id="KW-0479">Metal-binding</keyword>
<feature type="region of interest" description="Disordered" evidence="9">
    <location>
        <begin position="1"/>
        <end position="110"/>
    </location>
</feature>
<gene>
    <name evidence="11" type="primary">GATA23</name>
    <name evidence="11" type="ORF">AXF42_Ash007326</name>
</gene>
<comment type="similarity">
    <text evidence="6">Belongs to the type IV zinc-finger family. Class B subfamily.</text>
</comment>
<comment type="function">
    <text evidence="7">Transcriptional regulator that specifically binds 5'-GATA-3' or 5'-GAT-3' motifs within gene promoters.</text>
</comment>
<dbReference type="InterPro" id="IPR013088">
    <property type="entry name" value="Znf_NHR/GATA"/>
</dbReference>
<dbReference type="GO" id="GO:0006355">
    <property type="term" value="P:regulation of DNA-templated transcription"/>
    <property type="evidence" value="ECO:0007669"/>
    <property type="project" value="InterPro"/>
</dbReference>
<protein>
    <submittedName>
        <fullName evidence="11">GATA transcription factor 23</fullName>
    </submittedName>
</protein>
<keyword evidence="3" id="KW-0862">Zinc</keyword>
<evidence type="ECO:0000256" key="3">
    <source>
        <dbReference type="ARBA" id="ARBA00022833"/>
    </source>
</evidence>
<reference evidence="11 12" key="1">
    <citation type="journal article" date="2017" name="Nature">
        <title>The Apostasia genome and the evolution of orchids.</title>
        <authorList>
            <person name="Zhang G.Q."/>
            <person name="Liu K.W."/>
            <person name="Li Z."/>
            <person name="Lohaus R."/>
            <person name="Hsiao Y.Y."/>
            <person name="Niu S.C."/>
            <person name="Wang J.Y."/>
            <person name="Lin Y.C."/>
            <person name="Xu Q."/>
            <person name="Chen L.J."/>
            <person name="Yoshida K."/>
            <person name="Fujiwara S."/>
            <person name="Wang Z.W."/>
            <person name="Zhang Y.Q."/>
            <person name="Mitsuda N."/>
            <person name="Wang M."/>
            <person name="Liu G.H."/>
            <person name="Pecoraro L."/>
            <person name="Huang H.X."/>
            <person name="Xiao X.J."/>
            <person name="Lin M."/>
            <person name="Wu X.Y."/>
            <person name="Wu W.L."/>
            <person name="Chen Y.Y."/>
            <person name="Chang S.B."/>
            <person name="Sakamoto S."/>
            <person name="Ohme-Takagi M."/>
            <person name="Yagi M."/>
            <person name="Zeng S.J."/>
            <person name="Shen C.Y."/>
            <person name="Yeh C.M."/>
            <person name="Luo Y.B."/>
            <person name="Tsai W.C."/>
            <person name="Van de Peer Y."/>
            <person name="Liu Z.J."/>
        </authorList>
    </citation>
    <scope>NUCLEOTIDE SEQUENCE [LARGE SCALE GENOMIC DNA]</scope>
    <source>
        <strain evidence="12">cv. Shenzhen</strain>
        <tissue evidence="11">Stem</tissue>
    </source>
</reference>
<dbReference type="PROSITE" id="PS50114">
    <property type="entry name" value="GATA_ZN_FINGER_2"/>
    <property type="match status" value="1"/>
</dbReference>
<dbReference type="SMART" id="SM00401">
    <property type="entry name" value="ZnF_GATA"/>
    <property type="match status" value="1"/>
</dbReference>
<evidence type="ECO:0000313" key="12">
    <source>
        <dbReference type="Proteomes" id="UP000236161"/>
    </source>
</evidence>
<evidence type="ECO:0000256" key="2">
    <source>
        <dbReference type="ARBA" id="ARBA00022771"/>
    </source>
</evidence>
<dbReference type="Proteomes" id="UP000236161">
    <property type="component" value="Unassembled WGS sequence"/>
</dbReference>
<keyword evidence="2 8" id="KW-0863">Zinc-finger</keyword>
<dbReference type="OrthoDB" id="780600at2759"/>